<evidence type="ECO:0000313" key="2">
    <source>
        <dbReference type="EMBL" id="CAK7355332.1"/>
    </source>
</evidence>
<feature type="region of interest" description="Disordered" evidence="1">
    <location>
        <begin position="17"/>
        <end position="52"/>
    </location>
</feature>
<dbReference type="EMBL" id="CAWUPB010001195">
    <property type="protein sequence ID" value="CAK7355332.1"/>
    <property type="molecule type" value="Genomic_DNA"/>
</dbReference>
<sequence length="203" mass="23133">MTPIVILKELKRSVRKENCSKMNREGKRKKVRESERKETANEMKSTVEREEREYLKRKKIEERKEESENGLGIWLWLYKDMDLLAAIQPTPGVLAGLQAIEKKLRSRDGFDRRSLGLSGHHSLPTNRESENRRPKKLTSISSTNIVFKNLPDENKSNKNNGLECGPIGSSKDGGEKKGVDEIDVGLGPKPDSYKGTSIRRPQF</sequence>
<gene>
    <name evidence="2" type="ORF">DCAF_LOCUS25612</name>
</gene>
<feature type="compositionally biased region" description="Basic and acidic residues" evidence="1">
    <location>
        <begin position="32"/>
        <end position="52"/>
    </location>
</feature>
<dbReference type="Proteomes" id="UP001314170">
    <property type="component" value="Unassembled WGS sequence"/>
</dbReference>
<evidence type="ECO:0000256" key="1">
    <source>
        <dbReference type="SAM" id="MobiDB-lite"/>
    </source>
</evidence>
<organism evidence="2 3">
    <name type="scientific">Dovyalis caffra</name>
    <dbReference type="NCBI Taxonomy" id="77055"/>
    <lineage>
        <taxon>Eukaryota</taxon>
        <taxon>Viridiplantae</taxon>
        <taxon>Streptophyta</taxon>
        <taxon>Embryophyta</taxon>
        <taxon>Tracheophyta</taxon>
        <taxon>Spermatophyta</taxon>
        <taxon>Magnoliopsida</taxon>
        <taxon>eudicotyledons</taxon>
        <taxon>Gunneridae</taxon>
        <taxon>Pentapetalae</taxon>
        <taxon>rosids</taxon>
        <taxon>fabids</taxon>
        <taxon>Malpighiales</taxon>
        <taxon>Salicaceae</taxon>
        <taxon>Flacourtieae</taxon>
        <taxon>Dovyalis</taxon>
    </lineage>
</organism>
<protein>
    <submittedName>
        <fullName evidence="2">Uncharacterized protein</fullName>
    </submittedName>
</protein>
<comment type="caution">
    <text evidence="2">The sequence shown here is derived from an EMBL/GenBank/DDBJ whole genome shotgun (WGS) entry which is preliminary data.</text>
</comment>
<reference evidence="2 3" key="1">
    <citation type="submission" date="2024-01" db="EMBL/GenBank/DDBJ databases">
        <authorList>
            <person name="Waweru B."/>
        </authorList>
    </citation>
    <scope>NUCLEOTIDE SEQUENCE [LARGE SCALE GENOMIC DNA]</scope>
</reference>
<evidence type="ECO:0000313" key="3">
    <source>
        <dbReference type="Proteomes" id="UP001314170"/>
    </source>
</evidence>
<name>A0AAV1SRL8_9ROSI</name>
<accession>A0AAV1SRL8</accession>
<dbReference type="AlphaFoldDB" id="A0AAV1SRL8"/>
<feature type="region of interest" description="Disordered" evidence="1">
    <location>
        <begin position="111"/>
        <end position="203"/>
    </location>
</feature>
<proteinExistence type="predicted"/>
<keyword evidence="3" id="KW-1185">Reference proteome</keyword>